<accession>A0A934QBV0</accession>
<feature type="transmembrane region" description="Helical" evidence="1">
    <location>
        <begin position="143"/>
        <end position="167"/>
    </location>
</feature>
<dbReference type="Proteomes" id="UP000618733">
    <property type="component" value="Unassembled WGS sequence"/>
</dbReference>
<feature type="transmembrane region" description="Helical" evidence="1">
    <location>
        <begin position="114"/>
        <end position="137"/>
    </location>
</feature>
<name>A0A934QBV0_9MICO</name>
<keyword evidence="1" id="KW-0472">Membrane</keyword>
<feature type="transmembrane region" description="Helical" evidence="1">
    <location>
        <begin position="174"/>
        <end position="198"/>
    </location>
</feature>
<dbReference type="AlphaFoldDB" id="A0A934QBV0"/>
<feature type="transmembrane region" description="Helical" evidence="1">
    <location>
        <begin position="56"/>
        <end position="82"/>
    </location>
</feature>
<keyword evidence="3" id="KW-1185">Reference proteome</keyword>
<feature type="transmembrane region" description="Helical" evidence="1">
    <location>
        <begin position="26"/>
        <end position="50"/>
    </location>
</feature>
<reference evidence="2" key="1">
    <citation type="submission" date="2020-12" db="EMBL/GenBank/DDBJ databases">
        <title>Leucobacter sp. CAS2, isolated from Chromium sludge.</title>
        <authorList>
            <person name="Xu Z."/>
        </authorList>
    </citation>
    <scope>NUCLEOTIDE SEQUENCE</scope>
    <source>
        <strain evidence="2">CSA2</strain>
    </source>
</reference>
<protein>
    <submittedName>
        <fullName evidence="2">Uncharacterized protein</fullName>
    </submittedName>
</protein>
<keyword evidence="1" id="KW-0812">Transmembrane</keyword>
<evidence type="ECO:0000313" key="3">
    <source>
        <dbReference type="Proteomes" id="UP000618733"/>
    </source>
</evidence>
<feature type="transmembrane region" description="Helical" evidence="1">
    <location>
        <begin position="333"/>
        <end position="355"/>
    </location>
</feature>
<dbReference type="RefSeq" id="WP_200131467.1">
    <property type="nucleotide sequence ID" value="NZ_JAEHOI010000002.1"/>
</dbReference>
<evidence type="ECO:0000256" key="1">
    <source>
        <dbReference type="SAM" id="Phobius"/>
    </source>
</evidence>
<proteinExistence type="predicted"/>
<dbReference type="EMBL" id="JAEHOI010000002">
    <property type="protein sequence ID" value="MBK0421303.1"/>
    <property type="molecule type" value="Genomic_DNA"/>
</dbReference>
<feature type="transmembrane region" description="Helical" evidence="1">
    <location>
        <begin position="218"/>
        <end position="236"/>
    </location>
</feature>
<sequence length="499" mass="50652">MSASGLSTARGIWRRRRERSGGDRAYASYACLLIALIVVLPLGRALWIAASGPSGIAVLTAGNAPSAVSAFVAALWGAALVVGRKRGPALLPPFLLHALTSSGLRRAVTLRRPLLLSATGVVAACAGSAALIGGAVLSGGHAGIGMVLAFVAAGVAAGVVSTVLWLLGQVFPHVALPLALAVWGLAALCLSMPQMLAFTPWGWAGASYPLPGSDPRSVAGLTVLAAASIGVAPALLDRLTGAQLGRQAAQWERAAVFSFSLDVRAAASVYEDEPRVGRKLRAVWPSRHLWITFFLRDTVGQARTPTRLLGAVAAMITAGSAMTLSLLPGAPGTFLAGIAGIVVYGGAGPLAKGLLHAASVAGDSPLYGISDRRLVLLHALFPLVALIVLLSTSAALLAHAIGAPLGAAIFAAVVAGVLALALRLASALKGPLPPSLLTPISSPAGDPSILLQLGWALSDPLIAIAGALTVSLLPVTPVPLGSLVVWVAGLILLRWKNRR</sequence>
<gene>
    <name evidence="2" type="ORF">JD292_04330</name>
</gene>
<keyword evidence="1" id="KW-1133">Transmembrane helix</keyword>
<feature type="transmembrane region" description="Helical" evidence="1">
    <location>
        <begin position="449"/>
        <end position="472"/>
    </location>
</feature>
<evidence type="ECO:0000313" key="2">
    <source>
        <dbReference type="EMBL" id="MBK0421303.1"/>
    </source>
</evidence>
<feature type="transmembrane region" description="Helical" evidence="1">
    <location>
        <begin position="407"/>
        <end position="428"/>
    </location>
</feature>
<organism evidence="2 3">
    <name type="scientific">Leucobacter edaphi</name>
    <dbReference type="NCBI Taxonomy" id="2796472"/>
    <lineage>
        <taxon>Bacteria</taxon>
        <taxon>Bacillati</taxon>
        <taxon>Actinomycetota</taxon>
        <taxon>Actinomycetes</taxon>
        <taxon>Micrococcales</taxon>
        <taxon>Microbacteriaceae</taxon>
        <taxon>Leucobacter</taxon>
    </lineage>
</organism>
<feature type="transmembrane region" description="Helical" evidence="1">
    <location>
        <begin position="375"/>
        <end position="401"/>
    </location>
</feature>
<comment type="caution">
    <text evidence="2">The sequence shown here is derived from an EMBL/GenBank/DDBJ whole genome shotgun (WGS) entry which is preliminary data.</text>
</comment>